<evidence type="ECO:0000259" key="1">
    <source>
        <dbReference type="Pfam" id="PF17116"/>
    </source>
</evidence>
<name>A0A4S4NJR2_9BACT</name>
<accession>A0A4S4NJR2</accession>
<dbReference type="AlphaFoldDB" id="A0A4S4NJR2"/>
<reference evidence="2 3" key="1">
    <citation type="submission" date="2019-04" db="EMBL/GenBank/DDBJ databases">
        <title>Lewinella litorea sp. nov., isolated from a marine sand.</title>
        <authorList>
            <person name="Yoon J.-H."/>
        </authorList>
    </citation>
    <scope>NUCLEOTIDE SEQUENCE [LARGE SCALE GENOMIC DNA]</scope>
    <source>
        <strain evidence="2 3">HSMS-39</strain>
    </source>
</reference>
<dbReference type="Pfam" id="PF17116">
    <property type="entry name" value="T9SS_plug_1st"/>
    <property type="match status" value="1"/>
</dbReference>
<sequence length="460" mass="53079">MSLRHFSHLPWHPRAAALLLLLLLSGVIGAQRGDFKFYDNTYVDHIKTVRLHVSGFPHSYPIIDLSGGAQLRLSFDDLSADVRRYAYTFIHCDQDWTPSTLGQMEYNSGYANDYVEQYDFSLRTLKQYTHYDLVFPNRNMRLEKSGNYLLVVYDTQDDDRVVITRRFLVSENLVGLSAQVTRPSVVDKIQTHQEVQLVANTKQLQPRAPLQELTATVLQNGRWDNAVVAVQPNLLGRESVQFNYQDRIIFRGGNEFRNLDLRSVQAPRTDVSSITNEGDYYAMMLAPEETRGNTVYIQYFDLNGDFVNFRLDRPVVNLADEFLQETVARFGLDFTGEYIEATFILKTRNGLPLDHDVYLFGAMTEWQTKYDYRMVWNTSINAYVGRALIKQGFYNYYYVTDLGKGKGDPRFARPADRVGYDETEDSFDVTENDYIGLIYYRPMGGRYDRLVGTTVVNSNQ</sequence>
<dbReference type="InterPro" id="IPR031345">
    <property type="entry name" value="T9SS_Plug_N"/>
</dbReference>
<dbReference type="RefSeq" id="WP_136459123.1">
    <property type="nucleotide sequence ID" value="NZ_SRSF01000003.1"/>
</dbReference>
<proteinExistence type="predicted"/>
<feature type="domain" description="Type 9 secretion system plug protein N-terminal" evidence="1">
    <location>
        <begin position="46"/>
        <end position="170"/>
    </location>
</feature>
<organism evidence="2 3">
    <name type="scientific">Neolewinella litorea</name>
    <dbReference type="NCBI Taxonomy" id="2562452"/>
    <lineage>
        <taxon>Bacteria</taxon>
        <taxon>Pseudomonadati</taxon>
        <taxon>Bacteroidota</taxon>
        <taxon>Saprospiria</taxon>
        <taxon>Saprospirales</taxon>
        <taxon>Lewinellaceae</taxon>
        <taxon>Neolewinella</taxon>
    </lineage>
</organism>
<comment type="caution">
    <text evidence="2">The sequence shown here is derived from an EMBL/GenBank/DDBJ whole genome shotgun (WGS) entry which is preliminary data.</text>
</comment>
<dbReference type="OrthoDB" id="1522602at2"/>
<gene>
    <name evidence="2" type="ORF">E4021_10475</name>
</gene>
<keyword evidence="3" id="KW-1185">Reference proteome</keyword>
<dbReference type="EMBL" id="SRSF01000003">
    <property type="protein sequence ID" value="THH40019.1"/>
    <property type="molecule type" value="Genomic_DNA"/>
</dbReference>
<dbReference type="Proteomes" id="UP000308528">
    <property type="component" value="Unassembled WGS sequence"/>
</dbReference>
<evidence type="ECO:0000313" key="3">
    <source>
        <dbReference type="Proteomes" id="UP000308528"/>
    </source>
</evidence>
<evidence type="ECO:0000313" key="2">
    <source>
        <dbReference type="EMBL" id="THH40019.1"/>
    </source>
</evidence>
<protein>
    <submittedName>
        <fullName evidence="2">DUF5103 domain-containing protein</fullName>
    </submittedName>
</protein>